<feature type="transmembrane region" description="Helical" evidence="2">
    <location>
        <begin position="219"/>
        <end position="252"/>
    </location>
</feature>
<keyword evidence="5" id="KW-1185">Reference proteome</keyword>
<dbReference type="Proteomes" id="UP001600888">
    <property type="component" value="Unassembled WGS sequence"/>
</dbReference>
<gene>
    <name evidence="4" type="ORF">FJTKL_13018</name>
</gene>
<keyword evidence="2" id="KW-1133">Transmembrane helix</keyword>
<evidence type="ECO:0000259" key="3">
    <source>
        <dbReference type="Pfam" id="PF20163"/>
    </source>
</evidence>
<feature type="transmembrane region" description="Helical" evidence="2">
    <location>
        <begin position="754"/>
        <end position="781"/>
    </location>
</feature>
<feature type="transmembrane region" description="Helical" evidence="2">
    <location>
        <begin position="330"/>
        <end position="347"/>
    </location>
</feature>
<feature type="transmembrane region" description="Helical" evidence="2">
    <location>
        <begin position="494"/>
        <end position="516"/>
    </location>
</feature>
<evidence type="ECO:0000256" key="1">
    <source>
        <dbReference type="SAM" id="MobiDB-lite"/>
    </source>
</evidence>
<feature type="transmembrane region" description="Helical" evidence="2">
    <location>
        <begin position="710"/>
        <end position="734"/>
    </location>
</feature>
<proteinExistence type="predicted"/>
<evidence type="ECO:0000256" key="2">
    <source>
        <dbReference type="SAM" id="Phobius"/>
    </source>
</evidence>
<dbReference type="InterPro" id="IPR046623">
    <property type="entry name" value="DUF6536"/>
</dbReference>
<dbReference type="Pfam" id="PF20163">
    <property type="entry name" value="DUF6536"/>
    <property type="match status" value="1"/>
</dbReference>
<feature type="transmembrane region" description="Helical" evidence="2">
    <location>
        <begin position="583"/>
        <end position="606"/>
    </location>
</feature>
<protein>
    <recommendedName>
        <fullName evidence="3">DUF6536 domain-containing protein</fullName>
    </recommendedName>
</protein>
<feature type="domain" description="DUF6536" evidence="3">
    <location>
        <begin position="219"/>
        <end position="370"/>
    </location>
</feature>
<keyword evidence="2" id="KW-0812">Transmembrane</keyword>
<name>A0ABR4ECE8_9PEZI</name>
<feature type="compositionally biased region" description="Basic and acidic residues" evidence="1">
    <location>
        <begin position="1"/>
        <end position="11"/>
    </location>
</feature>
<feature type="transmembrane region" description="Helical" evidence="2">
    <location>
        <begin position="272"/>
        <end position="291"/>
    </location>
</feature>
<dbReference type="PANTHER" id="PTHR35395">
    <property type="entry name" value="DUF6536 DOMAIN-CONTAINING PROTEIN"/>
    <property type="match status" value="1"/>
</dbReference>
<comment type="caution">
    <text evidence="4">The sequence shown here is derived from an EMBL/GenBank/DDBJ whole genome shotgun (WGS) entry which is preliminary data.</text>
</comment>
<evidence type="ECO:0000313" key="5">
    <source>
        <dbReference type="Proteomes" id="UP001600888"/>
    </source>
</evidence>
<keyword evidence="2" id="KW-0472">Membrane</keyword>
<feature type="region of interest" description="Disordered" evidence="1">
    <location>
        <begin position="1"/>
        <end position="72"/>
    </location>
</feature>
<dbReference type="EMBL" id="JBAWTH010000070">
    <property type="protein sequence ID" value="KAL2280075.1"/>
    <property type="molecule type" value="Genomic_DNA"/>
</dbReference>
<reference evidence="4 5" key="1">
    <citation type="submission" date="2024-03" db="EMBL/GenBank/DDBJ databases">
        <title>A high-quality draft genome sequence of Diaporthe vaccinii, a causative agent of upright dieback and viscid rot disease in cranberry plants.</title>
        <authorList>
            <person name="Sarrasin M."/>
            <person name="Lang B.F."/>
            <person name="Burger G."/>
        </authorList>
    </citation>
    <scope>NUCLEOTIDE SEQUENCE [LARGE SCALE GENOMIC DNA]</scope>
    <source>
        <strain evidence="4 5">IS7</strain>
    </source>
</reference>
<sequence>MDHSSEPRDGDAQSVFSTYDGPVTQIRMVPPSSSGGSSSRRLHSRSTGQRTNHGADDLQQLDPPPSRRGRKGMTIHWPFQSIATDNMSIFTANAPELFRRATVQVPKIGSDGSRSSLRDSTLIPDYVVNYIRGETPETVARRKRNGGNQGARNIDIVHQHRPQQSHMVLLEGVQEHRPRRAAHDAMSQTTASSTMTELQMILPSTNEKPRKRRRLLSGWRLGVVLNALLAFVILVIGFVCLVYAGAAIAILVGDMNLFTGSCADVTSLDWRLHALINVLVVILIVGANYVFQVLSSPTRSEIAVAHEGRRWLEIGVPSLRNFRNIGKGRVVLASILLTVAVLTQVIYNSVIFTTQAGLSYNLIAVTESFLTGASFSNGTDNNAGGLSRNELLMLQNLASRNDLTNLTTSECVDLFSGVFNTDFQNVLLVVNDGPNSGNSLVETAQAGINLQTGNNMSTTISNAEIFFDGALVQFCLAQPSEATQETCTLQLNGILLVVVVGLNLVTLVLTAAILLLRRFEPLVTLGDAISSFLRDPDPSTRKNCLLSKKNLRTGMGGWGFTDGKYWAPERDHFWFRSPSLPNWLGAAFWWLACVIFTAGVLALTVASQPSSHPLSPFGVASPHTTYLLPAASASSIPAGSLAIVTALPQILLAGLYFATNALLTAYFLSRESSLHAVLSTNARRPLRVSSDPEGHQTTSLYMTLPRPVSWALAVFFAAMGFVLSQACFVVSLTASASPDPSDADAASPQHLLGVGFSGVALAVLLAMLVVLFLAAAGAGFLRAPAVTMADGRTVGNPLVFEGGSCSAVVSARCHRVPHEADVYKQPVAWGVVPETPGASVSHATYSSRGLGELDATRRYA</sequence>
<accession>A0ABR4ECE8</accession>
<organism evidence="4 5">
    <name type="scientific">Diaporthe vaccinii</name>
    <dbReference type="NCBI Taxonomy" id="105482"/>
    <lineage>
        <taxon>Eukaryota</taxon>
        <taxon>Fungi</taxon>
        <taxon>Dikarya</taxon>
        <taxon>Ascomycota</taxon>
        <taxon>Pezizomycotina</taxon>
        <taxon>Sordariomycetes</taxon>
        <taxon>Sordariomycetidae</taxon>
        <taxon>Diaporthales</taxon>
        <taxon>Diaporthaceae</taxon>
        <taxon>Diaporthe</taxon>
        <taxon>Diaporthe eres species complex</taxon>
    </lineage>
</organism>
<evidence type="ECO:0000313" key="4">
    <source>
        <dbReference type="EMBL" id="KAL2280075.1"/>
    </source>
</evidence>
<dbReference type="PANTHER" id="PTHR35395:SF1">
    <property type="entry name" value="DUF6536 DOMAIN-CONTAINING PROTEIN"/>
    <property type="match status" value="1"/>
</dbReference>